<evidence type="ECO:0000313" key="3">
    <source>
        <dbReference type="Proteomes" id="UP000326268"/>
    </source>
</evidence>
<feature type="transmembrane region" description="Helical" evidence="1">
    <location>
        <begin position="20"/>
        <end position="45"/>
    </location>
</feature>
<keyword evidence="3" id="KW-1185">Reference proteome</keyword>
<gene>
    <name evidence="2" type="ORF">BDV27DRAFT_90626</name>
</gene>
<keyword evidence="1" id="KW-0812">Transmembrane</keyword>
<organism evidence="2 3">
    <name type="scientific">Aspergillus caelatus</name>
    <dbReference type="NCBI Taxonomy" id="61420"/>
    <lineage>
        <taxon>Eukaryota</taxon>
        <taxon>Fungi</taxon>
        <taxon>Dikarya</taxon>
        <taxon>Ascomycota</taxon>
        <taxon>Pezizomycotina</taxon>
        <taxon>Eurotiomycetes</taxon>
        <taxon>Eurotiomycetidae</taxon>
        <taxon>Eurotiales</taxon>
        <taxon>Aspergillaceae</taxon>
        <taxon>Aspergillus</taxon>
        <taxon>Aspergillus subgen. Circumdati</taxon>
    </lineage>
</organism>
<keyword evidence="1" id="KW-0472">Membrane</keyword>
<proteinExistence type="predicted"/>
<dbReference type="EMBL" id="ML737612">
    <property type="protein sequence ID" value="KAE8366471.1"/>
    <property type="molecule type" value="Genomic_DNA"/>
</dbReference>
<accession>A0A5N7A9C8</accession>
<evidence type="ECO:0000256" key="1">
    <source>
        <dbReference type="SAM" id="Phobius"/>
    </source>
</evidence>
<name>A0A5N7A9C8_9EURO</name>
<sequence length="99" mass="11120">MTSEVPQGRCSLRDNVTVTFVFTQIVYSTRILSILIVAFSVLNGFTPQRGWLCRRLHDLASPPSHLLLILDNQHPPRSSDAGPIYPHSTLPITKPLVYH</sequence>
<evidence type="ECO:0000313" key="2">
    <source>
        <dbReference type="EMBL" id="KAE8366471.1"/>
    </source>
</evidence>
<dbReference type="AlphaFoldDB" id="A0A5N7A9C8"/>
<reference evidence="2 3" key="1">
    <citation type="submission" date="2019-04" db="EMBL/GenBank/DDBJ databases">
        <title>Friends and foes A comparative genomics studyof 23 Aspergillus species from section Flavi.</title>
        <authorList>
            <consortium name="DOE Joint Genome Institute"/>
            <person name="Kjaerbolling I."/>
            <person name="Vesth T."/>
            <person name="Frisvad J.C."/>
            <person name="Nybo J.L."/>
            <person name="Theobald S."/>
            <person name="Kildgaard S."/>
            <person name="Isbrandt T."/>
            <person name="Kuo A."/>
            <person name="Sato A."/>
            <person name="Lyhne E.K."/>
            <person name="Kogle M.E."/>
            <person name="Wiebenga A."/>
            <person name="Kun R.S."/>
            <person name="Lubbers R.J."/>
            <person name="Makela M.R."/>
            <person name="Barry K."/>
            <person name="Chovatia M."/>
            <person name="Clum A."/>
            <person name="Daum C."/>
            <person name="Haridas S."/>
            <person name="He G."/>
            <person name="LaButti K."/>
            <person name="Lipzen A."/>
            <person name="Mondo S."/>
            <person name="Riley R."/>
            <person name="Salamov A."/>
            <person name="Simmons B.A."/>
            <person name="Magnuson J.K."/>
            <person name="Henrissat B."/>
            <person name="Mortensen U.H."/>
            <person name="Larsen T.O."/>
            <person name="Devries R.P."/>
            <person name="Grigoriev I.V."/>
            <person name="Machida M."/>
            <person name="Baker S.E."/>
            <person name="Andersen M.R."/>
        </authorList>
    </citation>
    <scope>NUCLEOTIDE SEQUENCE [LARGE SCALE GENOMIC DNA]</scope>
    <source>
        <strain evidence="2 3">CBS 763.97</strain>
    </source>
</reference>
<dbReference type="RefSeq" id="XP_031929552.1">
    <property type="nucleotide sequence ID" value="XM_032077919.1"/>
</dbReference>
<dbReference type="Proteomes" id="UP000326268">
    <property type="component" value="Unassembled WGS sequence"/>
</dbReference>
<protein>
    <submittedName>
        <fullName evidence="2">Uncharacterized protein</fullName>
    </submittedName>
</protein>
<dbReference type="GeneID" id="43662365"/>
<dbReference type="OrthoDB" id="10326176at2759"/>
<keyword evidence="1" id="KW-1133">Transmembrane helix</keyword>